<evidence type="ECO:0000259" key="1">
    <source>
        <dbReference type="Pfam" id="PF01368"/>
    </source>
</evidence>
<dbReference type="Pfam" id="PF01368">
    <property type="entry name" value="DHH"/>
    <property type="match status" value="1"/>
</dbReference>
<dbReference type="Gene3D" id="3.90.1640.10">
    <property type="entry name" value="inorganic pyrophosphatase (n-terminal core)"/>
    <property type="match status" value="1"/>
</dbReference>
<dbReference type="PANTHER" id="PTHR47618:SF1">
    <property type="entry name" value="BIFUNCTIONAL OLIGORIBONUCLEASE AND PAP PHOSPHATASE NRNA"/>
    <property type="match status" value="1"/>
</dbReference>
<accession>A0A916U6G5</accession>
<dbReference type="InterPro" id="IPR051319">
    <property type="entry name" value="Oligoribo/pAp-PDE_c-di-AMP_PDE"/>
</dbReference>
<dbReference type="Pfam" id="PF02272">
    <property type="entry name" value="DHHA1"/>
    <property type="match status" value="1"/>
</dbReference>
<feature type="domain" description="DHHA1" evidence="2">
    <location>
        <begin position="251"/>
        <end position="326"/>
    </location>
</feature>
<evidence type="ECO:0000313" key="4">
    <source>
        <dbReference type="Proteomes" id="UP000641514"/>
    </source>
</evidence>
<feature type="domain" description="DDH" evidence="1">
    <location>
        <begin position="32"/>
        <end position="172"/>
    </location>
</feature>
<dbReference type="EMBL" id="BMJH01000001">
    <property type="protein sequence ID" value="GGC60458.1"/>
    <property type="molecule type" value="Genomic_DNA"/>
</dbReference>
<dbReference type="GO" id="GO:0003676">
    <property type="term" value="F:nucleic acid binding"/>
    <property type="evidence" value="ECO:0007669"/>
    <property type="project" value="InterPro"/>
</dbReference>
<comment type="caution">
    <text evidence="3">The sequence shown here is derived from an EMBL/GenBank/DDBJ whole genome shotgun (WGS) entry which is preliminary data.</text>
</comment>
<dbReference type="SUPFAM" id="SSF64182">
    <property type="entry name" value="DHH phosphoesterases"/>
    <property type="match status" value="1"/>
</dbReference>
<sequence>MASQEAATPQSQHVRTGVEAVAETLRGARSALVACHVFPDADTLGSGLAVAIMLKRWGVPVWVSFAEPSEIPSAFVTLPGARDVVRPDDVPDDVDVVVAVDSASSERLGVLASRIAGARETVVIDHHRSNRGYGTINYVDPSADSTTMLIARVMHALNEPITEDIAHCLFAGLVTDTGSFRWCGPAAHLLAAELLATGIDAPAITRELLDTHPFGRLSMLASVLGTAQLLPNAAQGRGLVYTIVRLADISGIPEDERETVVDIVRGTGEAEVAAVIKELSPDRWSVSLRSKSSVDVAEVASALGGGGHTRSAGFETDGEVEDLIASLVRELA</sequence>
<dbReference type="PANTHER" id="PTHR47618">
    <property type="entry name" value="BIFUNCTIONAL OLIGORIBONUCLEASE AND PAP PHOSPHATASE NRNA"/>
    <property type="match status" value="1"/>
</dbReference>
<proteinExistence type="predicted"/>
<name>A0A916U6G5_9ACTN</name>
<keyword evidence="4" id="KW-1185">Reference proteome</keyword>
<gene>
    <name evidence="3" type="ORF">GCM10011410_11200</name>
</gene>
<dbReference type="InterPro" id="IPR003156">
    <property type="entry name" value="DHHA1_dom"/>
</dbReference>
<evidence type="ECO:0000313" key="3">
    <source>
        <dbReference type="EMBL" id="GGC60458.1"/>
    </source>
</evidence>
<dbReference type="Proteomes" id="UP000641514">
    <property type="component" value="Unassembled WGS sequence"/>
</dbReference>
<reference evidence="3" key="1">
    <citation type="journal article" date="2014" name="Int. J. Syst. Evol. Microbiol.">
        <title>Complete genome sequence of Corynebacterium casei LMG S-19264T (=DSM 44701T), isolated from a smear-ripened cheese.</title>
        <authorList>
            <consortium name="US DOE Joint Genome Institute (JGI-PGF)"/>
            <person name="Walter F."/>
            <person name="Albersmeier A."/>
            <person name="Kalinowski J."/>
            <person name="Ruckert C."/>
        </authorList>
    </citation>
    <scope>NUCLEOTIDE SEQUENCE</scope>
    <source>
        <strain evidence="3">CGMCC 1.15478</strain>
    </source>
</reference>
<dbReference type="InterPro" id="IPR038763">
    <property type="entry name" value="DHH_sf"/>
</dbReference>
<dbReference type="RefSeq" id="WP_188671407.1">
    <property type="nucleotide sequence ID" value="NZ_BMJH01000001.1"/>
</dbReference>
<protein>
    <submittedName>
        <fullName evidence="3">Phosphoesterase</fullName>
    </submittedName>
</protein>
<dbReference type="Gene3D" id="3.10.310.30">
    <property type="match status" value="1"/>
</dbReference>
<organism evidence="3 4">
    <name type="scientific">Hoyosella rhizosphaerae</name>
    <dbReference type="NCBI Taxonomy" id="1755582"/>
    <lineage>
        <taxon>Bacteria</taxon>
        <taxon>Bacillati</taxon>
        <taxon>Actinomycetota</taxon>
        <taxon>Actinomycetes</taxon>
        <taxon>Mycobacteriales</taxon>
        <taxon>Hoyosellaceae</taxon>
        <taxon>Hoyosella</taxon>
    </lineage>
</organism>
<dbReference type="AlphaFoldDB" id="A0A916U6G5"/>
<evidence type="ECO:0000259" key="2">
    <source>
        <dbReference type="Pfam" id="PF02272"/>
    </source>
</evidence>
<dbReference type="InterPro" id="IPR001667">
    <property type="entry name" value="DDH_dom"/>
</dbReference>
<reference evidence="3" key="2">
    <citation type="submission" date="2020-09" db="EMBL/GenBank/DDBJ databases">
        <authorList>
            <person name="Sun Q."/>
            <person name="Zhou Y."/>
        </authorList>
    </citation>
    <scope>NUCLEOTIDE SEQUENCE</scope>
    <source>
        <strain evidence="3">CGMCC 1.15478</strain>
    </source>
</reference>